<evidence type="ECO:0000313" key="2">
    <source>
        <dbReference type="Proteomes" id="UP000221165"/>
    </source>
</evidence>
<dbReference type="GeneID" id="94429766"/>
<sequence length="56" mass="6959">MKERERRVKVREEERVKRERATKKRTCFFFSEEDTKFGAVKQESREESIVYTDKDR</sequence>
<comment type="caution">
    <text evidence="1">The sequence shown here is derived from an EMBL/GenBank/DDBJ whole genome shotgun (WGS) entry which is preliminary data.</text>
</comment>
<accession>A0A2C6KU97</accession>
<organism evidence="1 2">
    <name type="scientific">Cystoisospora suis</name>
    <dbReference type="NCBI Taxonomy" id="483139"/>
    <lineage>
        <taxon>Eukaryota</taxon>
        <taxon>Sar</taxon>
        <taxon>Alveolata</taxon>
        <taxon>Apicomplexa</taxon>
        <taxon>Conoidasida</taxon>
        <taxon>Coccidia</taxon>
        <taxon>Eucoccidiorida</taxon>
        <taxon>Eimeriorina</taxon>
        <taxon>Sarcocystidae</taxon>
        <taxon>Cystoisospora</taxon>
    </lineage>
</organism>
<reference evidence="1 2" key="1">
    <citation type="journal article" date="2017" name="Int. J. Parasitol.">
        <title>The genome of the protozoan parasite Cystoisospora suis and a reverse vaccinology approach to identify vaccine candidates.</title>
        <authorList>
            <person name="Palmieri N."/>
            <person name="Shrestha A."/>
            <person name="Ruttkowski B."/>
            <person name="Beck T."/>
            <person name="Vogl C."/>
            <person name="Tomley F."/>
            <person name="Blake D.P."/>
            <person name="Joachim A."/>
        </authorList>
    </citation>
    <scope>NUCLEOTIDE SEQUENCE [LARGE SCALE GENOMIC DNA]</scope>
    <source>
        <strain evidence="1 2">Wien I</strain>
    </source>
</reference>
<dbReference type="EMBL" id="MIGC01003227">
    <property type="protein sequence ID" value="PHJ19774.1"/>
    <property type="molecule type" value="Genomic_DNA"/>
</dbReference>
<protein>
    <submittedName>
        <fullName evidence="1">Uncharacterized protein</fullName>
    </submittedName>
</protein>
<dbReference type="Proteomes" id="UP000221165">
    <property type="component" value="Unassembled WGS sequence"/>
</dbReference>
<keyword evidence="2" id="KW-1185">Reference proteome</keyword>
<dbReference type="RefSeq" id="XP_067921470.1">
    <property type="nucleotide sequence ID" value="XM_068066555.1"/>
</dbReference>
<dbReference type="VEuPathDB" id="ToxoDB:CSUI_006395"/>
<evidence type="ECO:0000313" key="1">
    <source>
        <dbReference type="EMBL" id="PHJ19774.1"/>
    </source>
</evidence>
<proteinExistence type="predicted"/>
<name>A0A2C6KU97_9APIC</name>
<dbReference type="AlphaFoldDB" id="A0A2C6KU97"/>
<gene>
    <name evidence="1" type="ORF">CSUI_006395</name>
</gene>